<reference evidence="2" key="1">
    <citation type="submission" date="2021-01" db="EMBL/GenBank/DDBJ databases">
        <authorList>
            <consortium name="Genoscope - CEA"/>
            <person name="William W."/>
        </authorList>
    </citation>
    <scope>NUCLEOTIDE SEQUENCE</scope>
</reference>
<feature type="signal peptide" evidence="1">
    <location>
        <begin position="1"/>
        <end position="22"/>
    </location>
</feature>
<evidence type="ECO:0000313" key="2">
    <source>
        <dbReference type="EMBL" id="CAD8075697.1"/>
    </source>
</evidence>
<accession>A0A8S1M6H2</accession>
<gene>
    <name evidence="2" type="ORF">PPRIM_AZ9-3.1.T0550002</name>
</gene>
<keyword evidence="3" id="KW-1185">Reference proteome</keyword>
<evidence type="ECO:0000313" key="3">
    <source>
        <dbReference type="Proteomes" id="UP000688137"/>
    </source>
</evidence>
<dbReference type="Proteomes" id="UP000688137">
    <property type="component" value="Unassembled WGS sequence"/>
</dbReference>
<feature type="chain" id="PRO_5035718403" evidence="1">
    <location>
        <begin position="23"/>
        <end position="77"/>
    </location>
</feature>
<keyword evidence="1" id="KW-0732">Signal</keyword>
<organism evidence="2 3">
    <name type="scientific">Paramecium primaurelia</name>
    <dbReference type="NCBI Taxonomy" id="5886"/>
    <lineage>
        <taxon>Eukaryota</taxon>
        <taxon>Sar</taxon>
        <taxon>Alveolata</taxon>
        <taxon>Ciliophora</taxon>
        <taxon>Intramacronucleata</taxon>
        <taxon>Oligohymenophorea</taxon>
        <taxon>Peniculida</taxon>
        <taxon>Parameciidae</taxon>
        <taxon>Paramecium</taxon>
    </lineage>
</organism>
<dbReference type="AlphaFoldDB" id="A0A8S1M6H2"/>
<dbReference type="EMBL" id="CAJJDM010000055">
    <property type="protein sequence ID" value="CAD8075697.1"/>
    <property type="molecule type" value="Genomic_DNA"/>
</dbReference>
<name>A0A8S1M6H2_PARPR</name>
<sequence>MKLLLFFLFEYLDFAPLPAADANAKFSQKIFIFQEKHLLFGEITKIYKQVFFFAYSFIIQWSTTVFSKKNDFLDTRY</sequence>
<evidence type="ECO:0000256" key="1">
    <source>
        <dbReference type="SAM" id="SignalP"/>
    </source>
</evidence>
<proteinExistence type="predicted"/>
<protein>
    <submittedName>
        <fullName evidence="2">Uncharacterized protein</fullName>
    </submittedName>
</protein>
<comment type="caution">
    <text evidence="2">The sequence shown here is derived from an EMBL/GenBank/DDBJ whole genome shotgun (WGS) entry which is preliminary data.</text>
</comment>